<proteinExistence type="predicted"/>
<dbReference type="AlphaFoldDB" id="A0A917ZPX5"/>
<accession>A0A917ZPX5</accession>
<evidence type="ECO:0000313" key="1">
    <source>
        <dbReference type="EMBL" id="GGO87603.1"/>
    </source>
</evidence>
<dbReference type="RefSeq" id="WP_188862521.1">
    <property type="nucleotide sequence ID" value="NZ_BMLT01000013.1"/>
</dbReference>
<comment type="caution">
    <text evidence="1">The sequence shown here is derived from an EMBL/GenBank/DDBJ whole genome shotgun (WGS) entry which is preliminary data.</text>
</comment>
<dbReference type="EMBL" id="BMLT01000013">
    <property type="protein sequence ID" value="GGO87603.1"/>
    <property type="molecule type" value="Genomic_DNA"/>
</dbReference>
<name>A0A917ZPX5_9GAMM</name>
<keyword evidence="2" id="KW-1185">Reference proteome</keyword>
<dbReference type="Proteomes" id="UP000599578">
    <property type="component" value="Unassembled WGS sequence"/>
</dbReference>
<protein>
    <submittedName>
        <fullName evidence="1">Uncharacterized protein</fullName>
    </submittedName>
</protein>
<evidence type="ECO:0000313" key="2">
    <source>
        <dbReference type="Proteomes" id="UP000599578"/>
    </source>
</evidence>
<organism evidence="1 2">
    <name type="scientific">Marinobacterium nitratireducens</name>
    <dbReference type="NCBI Taxonomy" id="518897"/>
    <lineage>
        <taxon>Bacteria</taxon>
        <taxon>Pseudomonadati</taxon>
        <taxon>Pseudomonadota</taxon>
        <taxon>Gammaproteobacteria</taxon>
        <taxon>Oceanospirillales</taxon>
        <taxon>Oceanospirillaceae</taxon>
        <taxon>Marinobacterium</taxon>
    </lineage>
</organism>
<sequence>MTDERQPRDFDARDEADKAAFLEQTWCDNCQQANLGMTDPVEYELKGIVFIEGRCRRCGQPVLTELTDDDF</sequence>
<gene>
    <name evidence="1" type="ORF">GCM10011348_41180</name>
</gene>
<reference evidence="1 2" key="1">
    <citation type="journal article" date="2014" name="Int. J. Syst. Evol. Microbiol.">
        <title>Complete genome sequence of Corynebacterium casei LMG S-19264T (=DSM 44701T), isolated from a smear-ripened cheese.</title>
        <authorList>
            <consortium name="US DOE Joint Genome Institute (JGI-PGF)"/>
            <person name="Walter F."/>
            <person name="Albersmeier A."/>
            <person name="Kalinowski J."/>
            <person name="Ruckert C."/>
        </authorList>
    </citation>
    <scope>NUCLEOTIDE SEQUENCE [LARGE SCALE GENOMIC DNA]</scope>
    <source>
        <strain evidence="1 2">CGMCC 1.7286</strain>
    </source>
</reference>